<dbReference type="AlphaFoldDB" id="A0AAV5TGL4"/>
<dbReference type="GO" id="GO:0099072">
    <property type="term" value="P:regulation of postsynaptic membrane neurotransmitter receptor levels"/>
    <property type="evidence" value="ECO:0007669"/>
    <property type="project" value="TreeGrafter"/>
</dbReference>
<comment type="caution">
    <text evidence="2">The sequence shown here is derived from an EMBL/GenBank/DDBJ whole genome shotgun (WGS) entry which is preliminary data.</text>
</comment>
<reference evidence="2" key="1">
    <citation type="submission" date="2023-10" db="EMBL/GenBank/DDBJ databases">
        <title>Genome assembly of Pristionchus species.</title>
        <authorList>
            <person name="Yoshida K."/>
            <person name="Sommer R.J."/>
        </authorList>
    </citation>
    <scope>NUCLEOTIDE SEQUENCE</scope>
    <source>
        <strain evidence="2">RS0144</strain>
    </source>
</reference>
<keyword evidence="3" id="KW-1185">Reference proteome</keyword>
<dbReference type="PANTHER" id="PTHR46902:SF1">
    <property type="entry name" value="DOMON DOMAIN-CONTAINING PROTEIN FRRS1L"/>
    <property type="match status" value="1"/>
</dbReference>
<dbReference type="PANTHER" id="PTHR46902">
    <property type="entry name" value="DOMON DOMAIN-CONTAINING PROTEIN FRRS1L"/>
    <property type="match status" value="1"/>
</dbReference>
<organism evidence="2 3">
    <name type="scientific">Pristionchus entomophagus</name>
    <dbReference type="NCBI Taxonomy" id="358040"/>
    <lineage>
        <taxon>Eukaryota</taxon>
        <taxon>Metazoa</taxon>
        <taxon>Ecdysozoa</taxon>
        <taxon>Nematoda</taxon>
        <taxon>Chromadorea</taxon>
        <taxon>Rhabditida</taxon>
        <taxon>Rhabditina</taxon>
        <taxon>Diplogasteromorpha</taxon>
        <taxon>Diplogasteroidea</taxon>
        <taxon>Neodiplogasteridae</taxon>
        <taxon>Pristionchus</taxon>
    </lineage>
</organism>
<accession>A0AAV5TGL4</accession>
<gene>
    <name evidence="2" type="ORF">PENTCL1PPCAC_15724</name>
</gene>
<proteinExistence type="predicted"/>
<sequence length="178" mass="19232">QISQITLDSSTCGRTKGCLFAPAGCSTGNSCQMRLSYVVDGSDMVFELQGKPPSGGYMAIGFFFFDASMGNDSVSLCHDNTQMLAYNTGKSTIPVNQGTKHNLEAFTATNGETHCRIRRGIIGDGNPQVFNLDSPYTIFLANGVMHGAGVGYHLWNKWIMPHQRLDSYSTASNTASNI</sequence>
<dbReference type="InterPro" id="IPR005018">
    <property type="entry name" value="DOMON_domain"/>
</dbReference>
<feature type="non-terminal residue" evidence="2">
    <location>
        <position position="178"/>
    </location>
</feature>
<dbReference type="EMBL" id="BTSX01000004">
    <property type="protein sequence ID" value="GMS93549.1"/>
    <property type="molecule type" value="Genomic_DNA"/>
</dbReference>
<name>A0AAV5TGL4_9BILA</name>
<dbReference type="InterPro" id="IPR042789">
    <property type="entry name" value="FRRS1L"/>
</dbReference>
<dbReference type="Pfam" id="PF03351">
    <property type="entry name" value="DOMON"/>
    <property type="match status" value="1"/>
</dbReference>
<protein>
    <recommendedName>
        <fullName evidence="1">DOMON domain-containing protein</fullName>
    </recommendedName>
</protein>
<evidence type="ECO:0000313" key="2">
    <source>
        <dbReference type="EMBL" id="GMS93549.1"/>
    </source>
</evidence>
<dbReference type="GO" id="GO:1900449">
    <property type="term" value="P:regulation of glutamate receptor signaling pathway"/>
    <property type="evidence" value="ECO:0007669"/>
    <property type="project" value="InterPro"/>
</dbReference>
<evidence type="ECO:0000313" key="3">
    <source>
        <dbReference type="Proteomes" id="UP001432027"/>
    </source>
</evidence>
<feature type="non-terminal residue" evidence="2">
    <location>
        <position position="1"/>
    </location>
</feature>
<feature type="domain" description="DOMON" evidence="1">
    <location>
        <begin position="30"/>
        <end position="143"/>
    </location>
</feature>
<evidence type="ECO:0000259" key="1">
    <source>
        <dbReference type="Pfam" id="PF03351"/>
    </source>
</evidence>
<dbReference type="Proteomes" id="UP001432027">
    <property type="component" value="Unassembled WGS sequence"/>
</dbReference>